<evidence type="ECO:0000259" key="1">
    <source>
        <dbReference type="Pfam" id="PF07702"/>
    </source>
</evidence>
<evidence type="ECO:0000313" key="2">
    <source>
        <dbReference type="EMBL" id="RJT78042.1"/>
    </source>
</evidence>
<dbReference type="RefSeq" id="WP_120149656.1">
    <property type="nucleotide sequence ID" value="NZ_QZVT01000007.1"/>
</dbReference>
<dbReference type="GO" id="GO:0006355">
    <property type="term" value="P:regulation of DNA-templated transcription"/>
    <property type="evidence" value="ECO:0007669"/>
    <property type="project" value="InterPro"/>
</dbReference>
<dbReference type="InterPro" id="IPR028978">
    <property type="entry name" value="Chorismate_lyase_/UTRA_dom_sf"/>
</dbReference>
<organism evidence="2 3">
    <name type="scientific">Arthrobacter cheniae</name>
    <dbReference type="NCBI Taxonomy" id="1258888"/>
    <lineage>
        <taxon>Bacteria</taxon>
        <taxon>Bacillati</taxon>
        <taxon>Actinomycetota</taxon>
        <taxon>Actinomycetes</taxon>
        <taxon>Micrococcales</taxon>
        <taxon>Micrococcaceae</taxon>
        <taxon>Arthrobacter</taxon>
    </lineage>
</organism>
<gene>
    <name evidence="2" type="ORF">D6T63_13945</name>
</gene>
<dbReference type="Proteomes" id="UP000272560">
    <property type="component" value="Unassembled WGS sequence"/>
</dbReference>
<dbReference type="AlphaFoldDB" id="A0A3A5M9J6"/>
<dbReference type="GO" id="GO:0003677">
    <property type="term" value="F:DNA binding"/>
    <property type="evidence" value="ECO:0007669"/>
    <property type="project" value="InterPro"/>
</dbReference>
<protein>
    <submittedName>
        <fullName evidence="2">UTRA domain-containing protein</fullName>
    </submittedName>
</protein>
<dbReference type="Gene3D" id="3.40.1410.10">
    <property type="entry name" value="Chorismate lyase-like"/>
    <property type="match status" value="1"/>
</dbReference>
<evidence type="ECO:0000313" key="3">
    <source>
        <dbReference type="Proteomes" id="UP000272560"/>
    </source>
</evidence>
<name>A0A3A5M9J6_9MICC</name>
<sequence>MWLPPLAFAELTAESLVDASLHSVLEEKFGVQIASGKRLIRAVPGDRDLLRLLQLGYLVARAPAGGTSFD</sequence>
<proteinExistence type="predicted"/>
<comment type="caution">
    <text evidence="2">The sequence shown here is derived from an EMBL/GenBank/DDBJ whole genome shotgun (WGS) entry which is preliminary data.</text>
</comment>
<reference evidence="2 3" key="1">
    <citation type="submission" date="2018-09" db="EMBL/GenBank/DDBJ databases">
        <title>Novel species of Arthrobacter.</title>
        <authorList>
            <person name="Liu Q."/>
            <person name="Xin Y.-H."/>
        </authorList>
    </citation>
    <scope>NUCLEOTIDE SEQUENCE [LARGE SCALE GENOMIC DNA]</scope>
    <source>
        <strain evidence="2 3">Hz2</strain>
    </source>
</reference>
<feature type="domain" description="UbiC transcription regulator-associated" evidence="1">
    <location>
        <begin position="2"/>
        <end position="55"/>
    </location>
</feature>
<keyword evidence="3" id="KW-1185">Reference proteome</keyword>
<accession>A0A3A5M9J6</accession>
<dbReference type="OrthoDB" id="3194402at2"/>
<dbReference type="EMBL" id="QZVT01000007">
    <property type="protein sequence ID" value="RJT78042.1"/>
    <property type="molecule type" value="Genomic_DNA"/>
</dbReference>
<dbReference type="SUPFAM" id="SSF64288">
    <property type="entry name" value="Chorismate lyase-like"/>
    <property type="match status" value="1"/>
</dbReference>
<dbReference type="InterPro" id="IPR011663">
    <property type="entry name" value="UTRA"/>
</dbReference>
<dbReference type="Pfam" id="PF07702">
    <property type="entry name" value="UTRA"/>
    <property type="match status" value="1"/>
</dbReference>